<evidence type="ECO:0000259" key="3">
    <source>
        <dbReference type="PROSITE" id="PS51819"/>
    </source>
</evidence>
<dbReference type="GO" id="GO:0046491">
    <property type="term" value="P:L-methylmalonyl-CoA metabolic process"/>
    <property type="evidence" value="ECO:0007669"/>
    <property type="project" value="TreeGrafter"/>
</dbReference>
<proteinExistence type="predicted"/>
<evidence type="ECO:0000256" key="1">
    <source>
        <dbReference type="ARBA" id="ARBA00022723"/>
    </source>
</evidence>
<dbReference type="InterPro" id="IPR029068">
    <property type="entry name" value="Glyas_Bleomycin-R_OHBP_Dase"/>
</dbReference>
<feature type="signal peptide" evidence="2">
    <location>
        <begin position="1"/>
        <end position="19"/>
    </location>
</feature>
<sequence length="171" mass="19102">MKIRQALLFLTLSAMLLIAATYTGKQKALSPRFNHVMLYVSDIDASIEFYTRAFDLEVTQRITSLKVLQPDGTETTNTVNMAFLKFPGQDFVFEMAERSVEDNGISPFFQHLGVDVKNIEKAAQRVLDAGGKDYTGVRTVRTNLNTSAKNAFFKGPDGESIELMEIMSGEF</sequence>
<reference evidence="4" key="1">
    <citation type="submission" date="2021-09" db="EMBL/GenBank/DDBJ databases">
        <title>Fulvivirga sp. isolated from coastal sediment.</title>
        <authorList>
            <person name="Yu H."/>
        </authorList>
    </citation>
    <scope>NUCLEOTIDE SEQUENCE</scope>
    <source>
        <strain evidence="4">1062</strain>
    </source>
</reference>
<keyword evidence="1" id="KW-0479">Metal-binding</keyword>
<feature type="chain" id="PRO_5040979620" evidence="2">
    <location>
        <begin position="20"/>
        <end position="171"/>
    </location>
</feature>
<evidence type="ECO:0000256" key="2">
    <source>
        <dbReference type="SAM" id="SignalP"/>
    </source>
</evidence>
<keyword evidence="5" id="KW-1185">Reference proteome</keyword>
<gene>
    <name evidence="4" type="ORF">LDX50_29920</name>
</gene>
<dbReference type="RefSeq" id="WP_225699989.1">
    <property type="nucleotide sequence ID" value="NZ_JAIXNE010000009.1"/>
</dbReference>
<dbReference type="InterPro" id="IPR004360">
    <property type="entry name" value="Glyas_Fos-R_dOase_dom"/>
</dbReference>
<dbReference type="InterPro" id="IPR037523">
    <property type="entry name" value="VOC_core"/>
</dbReference>
<dbReference type="PANTHER" id="PTHR43048:SF3">
    <property type="entry name" value="METHYLMALONYL-COA EPIMERASE, MITOCHONDRIAL"/>
    <property type="match status" value="1"/>
</dbReference>
<dbReference type="Proteomes" id="UP001139409">
    <property type="component" value="Unassembled WGS sequence"/>
</dbReference>
<name>A0A9X1L2B7_9BACT</name>
<dbReference type="PROSITE" id="PS51819">
    <property type="entry name" value="VOC"/>
    <property type="match status" value="1"/>
</dbReference>
<dbReference type="InterPro" id="IPR051785">
    <property type="entry name" value="MMCE/EMCE_epimerase"/>
</dbReference>
<dbReference type="Pfam" id="PF00903">
    <property type="entry name" value="Glyoxalase"/>
    <property type="match status" value="1"/>
</dbReference>
<dbReference type="GO" id="GO:0046872">
    <property type="term" value="F:metal ion binding"/>
    <property type="evidence" value="ECO:0007669"/>
    <property type="project" value="UniProtKB-KW"/>
</dbReference>
<organism evidence="4 5">
    <name type="scientific">Fulvivirga sedimenti</name>
    <dbReference type="NCBI Taxonomy" id="2879465"/>
    <lineage>
        <taxon>Bacteria</taxon>
        <taxon>Pseudomonadati</taxon>
        <taxon>Bacteroidota</taxon>
        <taxon>Cytophagia</taxon>
        <taxon>Cytophagales</taxon>
        <taxon>Fulvivirgaceae</taxon>
        <taxon>Fulvivirga</taxon>
    </lineage>
</organism>
<feature type="domain" description="VOC" evidence="3">
    <location>
        <begin position="32"/>
        <end position="166"/>
    </location>
</feature>
<protein>
    <submittedName>
        <fullName evidence="4">VOC family protein</fullName>
    </submittedName>
</protein>
<evidence type="ECO:0000313" key="5">
    <source>
        <dbReference type="Proteomes" id="UP001139409"/>
    </source>
</evidence>
<dbReference type="Gene3D" id="3.10.180.10">
    <property type="entry name" value="2,3-Dihydroxybiphenyl 1,2-Dioxygenase, domain 1"/>
    <property type="match status" value="1"/>
</dbReference>
<dbReference type="EMBL" id="JAIXNE010000009">
    <property type="protein sequence ID" value="MCA6079127.1"/>
    <property type="molecule type" value="Genomic_DNA"/>
</dbReference>
<accession>A0A9X1L2B7</accession>
<dbReference type="PANTHER" id="PTHR43048">
    <property type="entry name" value="METHYLMALONYL-COA EPIMERASE"/>
    <property type="match status" value="1"/>
</dbReference>
<dbReference type="GO" id="GO:0004493">
    <property type="term" value="F:methylmalonyl-CoA epimerase activity"/>
    <property type="evidence" value="ECO:0007669"/>
    <property type="project" value="TreeGrafter"/>
</dbReference>
<evidence type="ECO:0000313" key="4">
    <source>
        <dbReference type="EMBL" id="MCA6079127.1"/>
    </source>
</evidence>
<dbReference type="SUPFAM" id="SSF54593">
    <property type="entry name" value="Glyoxalase/Bleomycin resistance protein/Dihydroxybiphenyl dioxygenase"/>
    <property type="match status" value="1"/>
</dbReference>
<keyword evidence="2" id="KW-0732">Signal</keyword>
<dbReference type="AlphaFoldDB" id="A0A9X1L2B7"/>
<comment type="caution">
    <text evidence="4">The sequence shown here is derived from an EMBL/GenBank/DDBJ whole genome shotgun (WGS) entry which is preliminary data.</text>
</comment>